<dbReference type="PANTHER" id="PTHR43570:SF11">
    <property type="entry name" value="ALDEHYDE DEHYDROGENASE"/>
    <property type="match status" value="1"/>
</dbReference>
<accession>A0A2H3GV89</accession>
<keyword evidence="2" id="KW-0125">Carotenoid biosynthesis</keyword>
<evidence type="ECO:0000256" key="4">
    <source>
        <dbReference type="PIRNR" id="PIRNR036492"/>
    </source>
</evidence>
<dbReference type="GO" id="GO:0006081">
    <property type="term" value="P:aldehyde metabolic process"/>
    <property type="evidence" value="ECO:0007669"/>
    <property type="project" value="InterPro"/>
</dbReference>
<name>A0A2H3GV89_GIBZA</name>
<organism evidence="5">
    <name type="scientific">Gibberella zeae</name>
    <name type="common">Wheat head blight fungus</name>
    <name type="synonym">Fusarium graminearum</name>
    <dbReference type="NCBI Taxonomy" id="5518"/>
    <lineage>
        <taxon>Eukaryota</taxon>
        <taxon>Fungi</taxon>
        <taxon>Dikarya</taxon>
        <taxon>Ascomycota</taxon>
        <taxon>Pezizomycotina</taxon>
        <taxon>Sordariomycetes</taxon>
        <taxon>Hypocreomycetidae</taxon>
        <taxon>Hypocreales</taxon>
        <taxon>Nectriaceae</taxon>
        <taxon>Fusarium</taxon>
    </lineage>
</organism>
<sequence>MADNTTSYTTGPLEHTPLDEINAKVDLVRKTFRSGRTKDIEFRMRQIRKLYWAIVDNTELMQDALLKDLGKCKYEAVLAEIDWCKQECLDMTNNMEKWLRDEPVPNVPLQFRLMKHRTRFEPLGVILNIGAFNFPFQLTLPVVVGAIACGNCVVLKPSESSPNSAMVLKKIFDESLDPECFTYVNGALSETQRLLEQKFDKICFTGGKVVGKIIAKKAAETLTPVLLELGGQNPAFVTKNANLKLAARRLLWQKTLNAGQVCMSHNYILVERSVLSPFLGELNNQLRTFFPKGAKNSTDLAHIVSASHFNRLKKMLDGSKGKIVLGGSMDESTLFMEPTAVLVDDIEDSMMVDEAFGPIFAIMAIDSLDQAIDIANSVDPTPLSLSTFGSKDENKKVLDNVTSGGATCNDAFFHSQIPQSPLGGVGQSGMGNYHGIYSIRTFSHQRTIAEVPYWADALFRVRYMPYQWPNMNRLKSIAQPKPNFDRDGNKTKGFSYFVALVFGLGSKKAKGALLRWAFLVVAAAVLEAKKGTLSQLLTR</sequence>
<dbReference type="FunFam" id="3.40.605.10:FF:000004">
    <property type="entry name" value="Aldehyde dehydrogenase"/>
    <property type="match status" value="1"/>
</dbReference>
<evidence type="ECO:0000256" key="3">
    <source>
        <dbReference type="ARBA" id="ARBA00023002"/>
    </source>
</evidence>
<protein>
    <recommendedName>
        <fullName evidence="4">Aldehyde dehydrogenase</fullName>
    </recommendedName>
</protein>
<dbReference type="PIRSF" id="PIRSF036492">
    <property type="entry name" value="ALDH"/>
    <property type="match status" value="1"/>
</dbReference>
<evidence type="ECO:0000256" key="1">
    <source>
        <dbReference type="ARBA" id="ARBA00009986"/>
    </source>
</evidence>
<dbReference type="EMBL" id="CAAKMV010000121">
    <property type="protein sequence ID" value="VIO55750.1"/>
    <property type="molecule type" value="Genomic_DNA"/>
</dbReference>
<evidence type="ECO:0000313" key="5">
    <source>
        <dbReference type="EMBL" id="VIO55750.1"/>
    </source>
</evidence>
<dbReference type="SUPFAM" id="SSF53720">
    <property type="entry name" value="ALDH-like"/>
    <property type="match status" value="1"/>
</dbReference>
<dbReference type="AlphaFoldDB" id="A0A2H3GV89"/>
<reference evidence="5" key="1">
    <citation type="submission" date="2019-04" db="EMBL/GenBank/DDBJ databases">
        <authorList>
            <person name="Melise S."/>
            <person name="Noan J."/>
            <person name="Okalmin O."/>
        </authorList>
    </citation>
    <scope>NUCLEOTIDE SEQUENCE</scope>
    <source>
        <strain evidence="5">FN9</strain>
    </source>
</reference>
<keyword evidence="3 4" id="KW-0560">Oxidoreductase</keyword>
<dbReference type="Gene3D" id="3.40.309.10">
    <property type="entry name" value="Aldehyde Dehydrogenase, Chain A, domain 2"/>
    <property type="match status" value="1"/>
</dbReference>
<dbReference type="Gene3D" id="3.40.605.10">
    <property type="entry name" value="Aldehyde Dehydrogenase, Chain A, domain 1"/>
    <property type="match status" value="1"/>
</dbReference>
<dbReference type="CDD" id="cd07135">
    <property type="entry name" value="ALDH_F14-YMR110C"/>
    <property type="match status" value="1"/>
</dbReference>
<dbReference type="GO" id="GO:0016117">
    <property type="term" value="P:carotenoid biosynthetic process"/>
    <property type="evidence" value="ECO:0007669"/>
    <property type="project" value="UniProtKB-KW"/>
</dbReference>
<dbReference type="InterPro" id="IPR015590">
    <property type="entry name" value="Aldehyde_DH_dom"/>
</dbReference>
<gene>
    <name evidence="5" type="ORF">FUG_LOCUS179058</name>
</gene>
<dbReference type="GO" id="GO:0005737">
    <property type="term" value="C:cytoplasm"/>
    <property type="evidence" value="ECO:0007669"/>
    <property type="project" value="TreeGrafter"/>
</dbReference>
<proteinExistence type="inferred from homology"/>
<dbReference type="OMA" id="EIDWCKQ"/>
<evidence type="ECO:0000256" key="2">
    <source>
        <dbReference type="ARBA" id="ARBA00022746"/>
    </source>
</evidence>
<dbReference type="PANTHER" id="PTHR43570">
    <property type="entry name" value="ALDEHYDE DEHYDROGENASE"/>
    <property type="match status" value="1"/>
</dbReference>
<dbReference type="InterPro" id="IPR016161">
    <property type="entry name" value="Ald_DH/histidinol_DH"/>
</dbReference>
<comment type="similarity">
    <text evidence="1 4">Belongs to the aldehyde dehydrogenase family.</text>
</comment>
<dbReference type="Pfam" id="PF00171">
    <property type="entry name" value="Aldedh"/>
    <property type="match status" value="1"/>
</dbReference>
<dbReference type="InterPro" id="IPR016162">
    <property type="entry name" value="Ald_DH_N"/>
</dbReference>
<dbReference type="InterPro" id="IPR016163">
    <property type="entry name" value="Ald_DH_C"/>
</dbReference>
<dbReference type="InterPro" id="IPR012394">
    <property type="entry name" value="Aldehyde_DH_NAD(P)"/>
</dbReference>
<dbReference type="GO" id="GO:0004029">
    <property type="term" value="F:aldehyde dehydrogenase (NAD+) activity"/>
    <property type="evidence" value="ECO:0007669"/>
    <property type="project" value="TreeGrafter"/>
</dbReference>